<organism evidence="3 4">
    <name type="scientific">Thalassotalea nanhaiensis</name>
    <dbReference type="NCBI Taxonomy" id="3065648"/>
    <lineage>
        <taxon>Bacteria</taxon>
        <taxon>Pseudomonadati</taxon>
        <taxon>Pseudomonadota</taxon>
        <taxon>Gammaproteobacteria</taxon>
        <taxon>Alteromonadales</taxon>
        <taxon>Colwelliaceae</taxon>
        <taxon>Thalassotalea</taxon>
    </lineage>
</organism>
<evidence type="ECO:0000256" key="1">
    <source>
        <dbReference type="SAM" id="MobiDB-lite"/>
    </source>
</evidence>
<feature type="compositionally biased region" description="Polar residues" evidence="1">
    <location>
        <begin position="27"/>
        <end position="36"/>
    </location>
</feature>
<proteinExistence type="predicted"/>
<feature type="signal peptide" evidence="2">
    <location>
        <begin position="1"/>
        <end position="21"/>
    </location>
</feature>
<keyword evidence="4" id="KW-1185">Reference proteome</keyword>
<evidence type="ECO:0000256" key="2">
    <source>
        <dbReference type="SAM" id="SignalP"/>
    </source>
</evidence>
<protein>
    <recommendedName>
        <fullName evidence="5">DNA-binding protein</fullName>
    </recommendedName>
</protein>
<feature type="region of interest" description="Disordered" evidence="1">
    <location>
        <begin position="27"/>
        <end position="54"/>
    </location>
</feature>
<sequence>MKNLLTTLMIVSTTLITSACANESLSETSTTASNTEKALPMKHHTPPPTSELSKAPIQGQWYVGTLKFYNLEGGFFGFTGDNGERFLPLNLDKKYQQNGAKIKIFGKVDNDIMTIQQWGKPFRVEQVEIIKAGKQSTVNPNDI</sequence>
<dbReference type="EMBL" id="CP134146">
    <property type="protein sequence ID" value="WNC69022.1"/>
    <property type="molecule type" value="Genomic_DNA"/>
</dbReference>
<accession>A0ABY9TJS6</accession>
<evidence type="ECO:0000313" key="3">
    <source>
        <dbReference type="EMBL" id="WNC69022.1"/>
    </source>
</evidence>
<keyword evidence="2" id="KW-0732">Signal</keyword>
<dbReference type="PROSITE" id="PS51257">
    <property type="entry name" value="PROKAR_LIPOPROTEIN"/>
    <property type="match status" value="1"/>
</dbReference>
<dbReference type="Proteomes" id="UP001248581">
    <property type="component" value="Chromosome"/>
</dbReference>
<feature type="chain" id="PRO_5046684269" description="DNA-binding protein" evidence="2">
    <location>
        <begin position="22"/>
        <end position="143"/>
    </location>
</feature>
<reference evidence="4" key="1">
    <citation type="submission" date="2023-09" db="EMBL/GenBank/DDBJ databases">
        <authorList>
            <person name="Zhang C."/>
        </authorList>
    </citation>
    <scope>NUCLEOTIDE SEQUENCE [LARGE SCALE GENOMIC DNA]</scope>
    <source>
        <strain evidence="4">SQ345</strain>
    </source>
</reference>
<evidence type="ECO:0008006" key="5">
    <source>
        <dbReference type="Google" id="ProtNLM"/>
    </source>
</evidence>
<name>A0ABY9TJS6_9GAMM</name>
<gene>
    <name evidence="3" type="ORF">RI845_02445</name>
</gene>
<dbReference type="RefSeq" id="WP_348388171.1">
    <property type="nucleotide sequence ID" value="NZ_CP134146.1"/>
</dbReference>
<evidence type="ECO:0000313" key="4">
    <source>
        <dbReference type="Proteomes" id="UP001248581"/>
    </source>
</evidence>